<evidence type="ECO:0000313" key="3">
    <source>
        <dbReference type="Proteomes" id="UP001059859"/>
    </source>
</evidence>
<dbReference type="InterPro" id="IPR037523">
    <property type="entry name" value="VOC_core"/>
</dbReference>
<protein>
    <submittedName>
        <fullName evidence="2">VOC family protein</fullName>
    </submittedName>
</protein>
<reference evidence="2" key="1">
    <citation type="submission" date="2022-09" db="EMBL/GenBank/DDBJ databases">
        <title>Novel species in genus Arthrobacter.</title>
        <authorList>
            <person name="Liu Y."/>
        </authorList>
    </citation>
    <scope>NUCLEOTIDE SEQUENCE</scope>
    <source>
        <strain evidence="2">Zg-Y815</strain>
    </source>
</reference>
<dbReference type="InterPro" id="IPR041581">
    <property type="entry name" value="Glyoxalase_6"/>
</dbReference>
<accession>A0ABY5YQD2</accession>
<name>A0ABY5YQD2_9MICC</name>
<dbReference type="InterPro" id="IPR029068">
    <property type="entry name" value="Glyas_Bleomycin-R_OHBP_Dase"/>
</dbReference>
<keyword evidence="3" id="KW-1185">Reference proteome</keyword>
<dbReference type="RefSeq" id="WP_260652512.1">
    <property type="nucleotide sequence ID" value="NZ_CP104275.1"/>
</dbReference>
<dbReference type="SUPFAM" id="SSF54593">
    <property type="entry name" value="Glyoxalase/Bleomycin resistance protein/Dihydroxybiphenyl dioxygenase"/>
    <property type="match status" value="1"/>
</dbReference>
<gene>
    <name evidence="2" type="ORF">N2K95_00920</name>
</gene>
<dbReference type="PANTHER" id="PTHR35908:SF1">
    <property type="entry name" value="CONSERVED PROTEIN"/>
    <property type="match status" value="1"/>
</dbReference>
<dbReference type="CDD" id="cd06587">
    <property type="entry name" value="VOC"/>
    <property type="match status" value="1"/>
</dbReference>
<sequence>MSLVISSIALDAADPPRLAEFWTQALGYRIAETNDADVISLVRADGSAGPDIDIIPVHERKTLKNRLHLDLRAAHGSTQHQEVERLLALGAVRADVGQGTEVDWVVLADPEGNEFCVLSRSEAAPDRQAVR</sequence>
<dbReference type="Gene3D" id="3.10.180.10">
    <property type="entry name" value="2,3-Dihydroxybiphenyl 1,2-Dioxygenase, domain 1"/>
    <property type="match status" value="1"/>
</dbReference>
<feature type="domain" description="VOC" evidence="1">
    <location>
        <begin position="4"/>
        <end position="120"/>
    </location>
</feature>
<dbReference type="Proteomes" id="UP001059859">
    <property type="component" value="Chromosome"/>
</dbReference>
<dbReference type="PANTHER" id="PTHR35908">
    <property type="entry name" value="HYPOTHETICAL FUSION PROTEIN"/>
    <property type="match status" value="1"/>
</dbReference>
<organism evidence="2 3">
    <name type="scientific">Arthrobacter zhaoxinii</name>
    <dbReference type="NCBI Taxonomy" id="2964616"/>
    <lineage>
        <taxon>Bacteria</taxon>
        <taxon>Bacillati</taxon>
        <taxon>Actinomycetota</taxon>
        <taxon>Actinomycetes</taxon>
        <taxon>Micrococcales</taxon>
        <taxon>Micrococcaceae</taxon>
        <taxon>Arthrobacter</taxon>
    </lineage>
</organism>
<evidence type="ECO:0000313" key="2">
    <source>
        <dbReference type="EMBL" id="UWX97299.1"/>
    </source>
</evidence>
<dbReference type="EMBL" id="CP104275">
    <property type="protein sequence ID" value="UWX97299.1"/>
    <property type="molecule type" value="Genomic_DNA"/>
</dbReference>
<dbReference type="Pfam" id="PF18029">
    <property type="entry name" value="Glyoxalase_6"/>
    <property type="match status" value="1"/>
</dbReference>
<evidence type="ECO:0000259" key="1">
    <source>
        <dbReference type="PROSITE" id="PS51819"/>
    </source>
</evidence>
<dbReference type="PROSITE" id="PS51819">
    <property type="entry name" value="VOC"/>
    <property type="match status" value="1"/>
</dbReference>
<proteinExistence type="predicted"/>